<dbReference type="OrthoDB" id="1743319at2"/>
<dbReference type="PROSITE" id="PS51257">
    <property type="entry name" value="PROKAR_LIPOPROTEIN"/>
    <property type="match status" value="1"/>
</dbReference>
<accession>A0A0A5GP96</accession>
<keyword evidence="3" id="KW-1185">Reference proteome</keyword>
<dbReference type="RefSeq" id="WP_026799938.1">
    <property type="nucleotide sequence ID" value="NZ_AULI01000006.1"/>
</dbReference>
<feature type="chain" id="PRO_5002009860" description="Lipoprotein" evidence="1">
    <location>
        <begin position="25"/>
        <end position="414"/>
    </location>
</feature>
<dbReference type="AlphaFoldDB" id="A0A0A5GP96"/>
<dbReference type="eggNOG" id="COG0457">
    <property type="taxonomic scope" value="Bacteria"/>
</dbReference>
<proteinExistence type="predicted"/>
<evidence type="ECO:0000313" key="2">
    <source>
        <dbReference type="EMBL" id="KGX93043.1"/>
    </source>
</evidence>
<dbReference type="EMBL" id="AVPE01000004">
    <property type="protein sequence ID" value="KGX93043.1"/>
    <property type="molecule type" value="Genomic_DNA"/>
</dbReference>
<protein>
    <recommendedName>
        <fullName evidence="4">Lipoprotein</fullName>
    </recommendedName>
</protein>
<dbReference type="Proteomes" id="UP000030528">
    <property type="component" value="Unassembled WGS sequence"/>
</dbReference>
<organism evidence="2 3">
    <name type="scientific">Pontibacillus halophilus JSM 076056 = DSM 19796</name>
    <dbReference type="NCBI Taxonomy" id="1385510"/>
    <lineage>
        <taxon>Bacteria</taxon>
        <taxon>Bacillati</taxon>
        <taxon>Bacillota</taxon>
        <taxon>Bacilli</taxon>
        <taxon>Bacillales</taxon>
        <taxon>Bacillaceae</taxon>
        <taxon>Pontibacillus</taxon>
    </lineage>
</organism>
<keyword evidence="1" id="KW-0732">Signal</keyword>
<sequence>MTRKIVQLIGVLCLFLAGCSFSYATPNELFQPPQLNGEDENIQHNIINKLPESAVLMAPNKASPKQNVFKEDLNNDGKEEIVLLFKEASYANSLVVHVYEYQEKWELTSKVELAGYEVDSFKMVPGETGATGFVGVTNANEQNKQLHVVHLDADSLKKVESYPYLELVWQDMNDDKKEDLTLIELERNERAEATLYEINEGRLSVHSSVKLDPYVNQYFNIEGGRVSEHEKGIWVDQQVGAHSGSSALLVVDDGRLMNVFQNRISETYKPYPVESRDVNGDNILEMGIEMSPPEQFTSMADTPWIQEFYQWQGLEDGRLQLVQRRYSSFEDGFYIDFPSSWPKDLNIEKESNEVTIVEYPSSEPLYRIRWKDREDWKPERGYTRIGQTEKHIYEVDETYSTETDLFHLWAEELD</sequence>
<feature type="signal peptide" evidence="1">
    <location>
        <begin position="1"/>
        <end position="24"/>
    </location>
</feature>
<dbReference type="STRING" id="1385510.GCA_000425205_01497"/>
<evidence type="ECO:0000256" key="1">
    <source>
        <dbReference type="SAM" id="SignalP"/>
    </source>
</evidence>
<name>A0A0A5GP96_9BACI</name>
<evidence type="ECO:0000313" key="3">
    <source>
        <dbReference type="Proteomes" id="UP000030528"/>
    </source>
</evidence>
<comment type="caution">
    <text evidence="2">The sequence shown here is derived from an EMBL/GenBank/DDBJ whole genome shotgun (WGS) entry which is preliminary data.</text>
</comment>
<evidence type="ECO:0008006" key="4">
    <source>
        <dbReference type="Google" id="ProtNLM"/>
    </source>
</evidence>
<reference evidence="2 3" key="1">
    <citation type="submission" date="2013-08" db="EMBL/GenBank/DDBJ databases">
        <authorList>
            <person name="Huang J."/>
            <person name="Wang G."/>
        </authorList>
    </citation>
    <scope>NUCLEOTIDE SEQUENCE [LARGE SCALE GENOMIC DNA]</scope>
    <source>
        <strain evidence="2 3">JSM 076056</strain>
    </source>
</reference>
<gene>
    <name evidence="2" type="ORF">N781_13325</name>
</gene>